<reference evidence="6 7" key="2">
    <citation type="journal article" date="2017" name="Front. Plant Sci.">
        <title>Gene Classification and Mining of Molecular Markers Useful in Red Clover (Trifolium pratense) Breeding.</title>
        <authorList>
            <person name="Istvanek J."/>
            <person name="Dluhosova J."/>
            <person name="Dluhos P."/>
            <person name="Patkova L."/>
            <person name="Nedelnik J."/>
            <person name="Repkova J."/>
        </authorList>
    </citation>
    <scope>NUCLEOTIDE SEQUENCE [LARGE SCALE GENOMIC DNA]</scope>
    <source>
        <strain evidence="7">cv. Tatra</strain>
        <tissue evidence="6">Young leaves</tissue>
    </source>
</reference>
<dbReference type="GO" id="GO:0005829">
    <property type="term" value="C:cytosol"/>
    <property type="evidence" value="ECO:0007669"/>
    <property type="project" value="TreeGrafter"/>
</dbReference>
<evidence type="ECO:0000256" key="2">
    <source>
        <dbReference type="ARBA" id="ARBA00022801"/>
    </source>
</evidence>
<dbReference type="PANTHER" id="PTHR47959:SF24">
    <property type="entry name" value="ATP-DEPENDENT RNA HELICASE"/>
    <property type="match status" value="1"/>
</dbReference>
<organism evidence="6 7">
    <name type="scientific">Trifolium pratense</name>
    <name type="common">Red clover</name>
    <dbReference type="NCBI Taxonomy" id="57577"/>
    <lineage>
        <taxon>Eukaryota</taxon>
        <taxon>Viridiplantae</taxon>
        <taxon>Streptophyta</taxon>
        <taxon>Embryophyta</taxon>
        <taxon>Tracheophyta</taxon>
        <taxon>Spermatophyta</taxon>
        <taxon>Magnoliopsida</taxon>
        <taxon>eudicotyledons</taxon>
        <taxon>Gunneridae</taxon>
        <taxon>Pentapetalae</taxon>
        <taxon>rosids</taxon>
        <taxon>fabids</taxon>
        <taxon>Fabales</taxon>
        <taxon>Fabaceae</taxon>
        <taxon>Papilionoideae</taxon>
        <taxon>50 kb inversion clade</taxon>
        <taxon>NPAAA clade</taxon>
        <taxon>Hologalegina</taxon>
        <taxon>IRL clade</taxon>
        <taxon>Trifolieae</taxon>
        <taxon>Trifolium</taxon>
    </lineage>
</organism>
<dbReference type="AlphaFoldDB" id="A0A2K3MDQ6"/>
<dbReference type="SUPFAM" id="SSF52540">
    <property type="entry name" value="P-loop containing nucleoside triphosphate hydrolases"/>
    <property type="match status" value="1"/>
</dbReference>
<gene>
    <name evidence="6" type="ORF">L195_g045036</name>
</gene>
<dbReference type="PROSITE" id="PS51194">
    <property type="entry name" value="HELICASE_CTER"/>
    <property type="match status" value="1"/>
</dbReference>
<dbReference type="Pfam" id="PF00271">
    <property type="entry name" value="Helicase_C"/>
    <property type="match status" value="1"/>
</dbReference>
<feature type="domain" description="Helicase C-terminal" evidence="5">
    <location>
        <begin position="1"/>
        <end position="130"/>
    </location>
</feature>
<evidence type="ECO:0000313" key="6">
    <source>
        <dbReference type="EMBL" id="PNX88921.1"/>
    </source>
</evidence>
<dbReference type="Gene3D" id="3.40.50.300">
    <property type="entry name" value="P-loop containing nucleotide triphosphate hydrolases"/>
    <property type="match status" value="1"/>
</dbReference>
<dbReference type="GO" id="GO:0003724">
    <property type="term" value="F:RNA helicase activity"/>
    <property type="evidence" value="ECO:0007669"/>
    <property type="project" value="TreeGrafter"/>
</dbReference>
<proteinExistence type="predicted"/>
<comment type="caution">
    <text evidence="6">The sequence shown here is derived from an EMBL/GenBank/DDBJ whole genome shotgun (WGS) entry which is preliminary data.</text>
</comment>
<dbReference type="Proteomes" id="UP000236291">
    <property type="component" value="Unassembled WGS sequence"/>
</dbReference>
<dbReference type="STRING" id="57577.A0A2K3MDQ6"/>
<keyword evidence="1" id="KW-0547">Nucleotide-binding</keyword>
<reference evidence="6 7" key="1">
    <citation type="journal article" date="2014" name="Am. J. Bot.">
        <title>Genome assembly and annotation for red clover (Trifolium pratense; Fabaceae).</title>
        <authorList>
            <person name="Istvanek J."/>
            <person name="Jaros M."/>
            <person name="Krenek A."/>
            <person name="Repkova J."/>
        </authorList>
    </citation>
    <scope>NUCLEOTIDE SEQUENCE [LARGE SCALE GENOMIC DNA]</scope>
    <source>
        <strain evidence="7">cv. Tatra</strain>
        <tissue evidence="6">Young leaves</tissue>
    </source>
</reference>
<dbReference type="SMART" id="SM00490">
    <property type="entry name" value="HELICc"/>
    <property type="match status" value="1"/>
</dbReference>
<name>A0A2K3MDQ6_TRIPR</name>
<dbReference type="PANTHER" id="PTHR47959">
    <property type="entry name" value="ATP-DEPENDENT RNA HELICASE RHLE-RELATED"/>
    <property type="match status" value="1"/>
</dbReference>
<dbReference type="GO" id="GO:0005524">
    <property type="term" value="F:ATP binding"/>
    <property type="evidence" value="ECO:0007669"/>
    <property type="project" value="UniProtKB-KW"/>
</dbReference>
<protein>
    <submittedName>
        <fullName evidence="6">DEAD-box ATP-dependent RNA helicase 10-like protein</fullName>
    </submittedName>
</protein>
<accession>A0A2K3MDQ6</accession>
<dbReference type="GO" id="GO:0016787">
    <property type="term" value="F:hydrolase activity"/>
    <property type="evidence" value="ECO:0007669"/>
    <property type="project" value="UniProtKB-KW"/>
</dbReference>
<dbReference type="InterPro" id="IPR027417">
    <property type="entry name" value="P-loop_NTPase"/>
</dbReference>
<evidence type="ECO:0000256" key="4">
    <source>
        <dbReference type="ARBA" id="ARBA00022840"/>
    </source>
</evidence>
<evidence type="ECO:0000256" key="3">
    <source>
        <dbReference type="ARBA" id="ARBA00022806"/>
    </source>
</evidence>
<dbReference type="InterPro" id="IPR001650">
    <property type="entry name" value="Helicase_C-like"/>
</dbReference>
<evidence type="ECO:0000259" key="5">
    <source>
        <dbReference type="PROSITE" id="PS51194"/>
    </source>
</evidence>
<keyword evidence="3 6" id="KW-0347">Helicase</keyword>
<evidence type="ECO:0000313" key="7">
    <source>
        <dbReference type="Proteomes" id="UP000236291"/>
    </source>
</evidence>
<sequence length="130" mass="14349">MVHHAKLISQQPHIIKINGIHRGLCGSTLLLALILKKLGFRAIPVIIYMSQAKKLESLNAFKSGECNILLCSDGASRGLDIPAVDTVINYEIPLDPNDYMYRVGTAHADVTISFDRETYRQSATSVFCTT</sequence>
<dbReference type="InterPro" id="IPR050079">
    <property type="entry name" value="DEAD_box_RNA_helicase"/>
</dbReference>
<keyword evidence="2" id="KW-0378">Hydrolase</keyword>
<evidence type="ECO:0000256" key="1">
    <source>
        <dbReference type="ARBA" id="ARBA00022741"/>
    </source>
</evidence>
<keyword evidence="4" id="KW-0067">ATP-binding</keyword>
<dbReference type="EMBL" id="ASHM01058104">
    <property type="protein sequence ID" value="PNX88921.1"/>
    <property type="molecule type" value="Genomic_DNA"/>
</dbReference>